<dbReference type="Gene3D" id="1.10.472.10">
    <property type="entry name" value="Cyclin-like"/>
    <property type="match status" value="1"/>
</dbReference>
<keyword evidence="2" id="KW-0547">Nucleotide-binding</keyword>
<dbReference type="InterPro" id="IPR011009">
    <property type="entry name" value="Kinase-like_dom_sf"/>
</dbReference>
<evidence type="ECO:0000313" key="6">
    <source>
        <dbReference type="Proteomes" id="UP000236316"/>
    </source>
</evidence>
<keyword evidence="5" id="KW-0418">Kinase</keyword>
<keyword evidence="6" id="KW-1185">Reference proteome</keyword>
<dbReference type="Pfam" id="PF00134">
    <property type="entry name" value="Cyclin_N"/>
    <property type="match status" value="1"/>
</dbReference>
<dbReference type="GO" id="GO:0004674">
    <property type="term" value="F:protein serine/threonine kinase activity"/>
    <property type="evidence" value="ECO:0007669"/>
    <property type="project" value="UniProtKB-KW"/>
</dbReference>
<dbReference type="EMBL" id="LT906555">
    <property type="protein sequence ID" value="SNW62206.1"/>
    <property type="molecule type" value="Genomic_DNA"/>
</dbReference>
<keyword evidence="3" id="KW-0067">ATP-binding</keyword>
<name>A0A2I2L3U4_9VIRU</name>
<dbReference type="SUPFAM" id="SSF47954">
    <property type="entry name" value="Cyclin-like"/>
    <property type="match status" value="1"/>
</dbReference>
<dbReference type="InterPro" id="IPR006671">
    <property type="entry name" value="Cyclin_N"/>
</dbReference>
<dbReference type="KEGG" id="vg:35382076"/>
<dbReference type="InterPro" id="IPR008271">
    <property type="entry name" value="Ser/Thr_kinase_AS"/>
</dbReference>
<dbReference type="Pfam" id="PF00069">
    <property type="entry name" value="Pkinase"/>
    <property type="match status" value="1"/>
</dbReference>
<dbReference type="GeneID" id="35382076"/>
<reference evidence="5" key="1">
    <citation type="submission" date="2017-08" db="EMBL/GenBank/DDBJ databases">
        <authorList>
            <consortium name="Urmite Genomes"/>
        </authorList>
    </citation>
    <scope>NUCLEOTIDE SEQUENCE [LARGE SCALE GENOMIC DNA]</scope>
    <source>
        <strain evidence="5">IHUMI-LCC2</strain>
    </source>
</reference>
<comment type="similarity">
    <text evidence="1">Belongs to the protein kinase superfamily. CMGC Ser/Thr protein kinase family. CDC2/CDKX subfamily.</text>
</comment>
<dbReference type="Gene3D" id="3.30.200.20">
    <property type="entry name" value="Phosphorylase Kinase, domain 1"/>
    <property type="match status" value="1"/>
</dbReference>
<dbReference type="OrthoDB" id="8955at10239"/>
<dbReference type="RefSeq" id="YP_009448508.1">
    <property type="nucleotide sequence ID" value="NC_036594.1"/>
</dbReference>
<dbReference type="PROSITE" id="PS50011">
    <property type="entry name" value="PROTEIN_KINASE_DOM"/>
    <property type="match status" value="1"/>
</dbReference>
<organism evidence="5">
    <name type="scientific">Orpheovirus IHUMI-LCC2</name>
    <dbReference type="NCBI Taxonomy" id="2023057"/>
    <lineage>
        <taxon>Viruses</taxon>
        <taxon>Varidnaviria</taxon>
        <taxon>Bamfordvirae</taxon>
        <taxon>Nucleocytoviricota</taxon>
        <taxon>Megaviricetes</taxon>
        <taxon>Pimascovirales</taxon>
        <taxon>Ocovirineae</taxon>
        <taxon>Orpheoviridae</taxon>
        <taxon>Alphaorpheovirus</taxon>
        <taxon>Alphaorpheovirus massiliense</taxon>
    </lineage>
</organism>
<gene>
    <name evidence="5" type="ORF">ORPV_302</name>
</gene>
<dbReference type="Gene3D" id="1.10.510.10">
    <property type="entry name" value="Transferase(Phosphotransferase) domain 1"/>
    <property type="match status" value="1"/>
</dbReference>
<dbReference type="Proteomes" id="UP000236316">
    <property type="component" value="Segment"/>
</dbReference>
<keyword evidence="5" id="KW-0723">Serine/threonine-protein kinase</keyword>
<accession>A0A2I2L3U4</accession>
<evidence type="ECO:0000256" key="3">
    <source>
        <dbReference type="ARBA" id="ARBA00022840"/>
    </source>
</evidence>
<evidence type="ECO:0000259" key="4">
    <source>
        <dbReference type="PROSITE" id="PS50011"/>
    </source>
</evidence>
<dbReference type="SMART" id="SM00220">
    <property type="entry name" value="S_TKc"/>
    <property type="match status" value="1"/>
</dbReference>
<proteinExistence type="inferred from homology"/>
<evidence type="ECO:0000256" key="2">
    <source>
        <dbReference type="ARBA" id="ARBA00022741"/>
    </source>
</evidence>
<sequence>MINFILFYYNINKIYMKSGFQLVRKIGEGAYGEINMNIMNDMVVCTKQMSNKNIGPFLREVNNTIICSNPNVVPILDIYSNIGNYYYDMPCLGINLKEYISKNLYDTPEGSNDENMIIQHASMLCKVVDYCHRMGVWHRDIKPHNILIHEDNLYLIDFGLSIDVRRREGLLHNPEVQTVWYRAPEVLLGNRGYNEKIDEWSVGCVIAQMINGEAPFQESEESGMLDMIFSDYGIPAEKDLKRIAGGRLRRKFDMEQYEPYGYVLPSSYMFTSNERLKLVCDGLLQIDPEKRITCAEAYKILTDEVLIYPPFISSPSVKFPIHINNEITTKDREEVITWLCTHRKYLDDRLGVLLNGIAILDKFTSLQVIDKKDYLPTAVVAMYLSEIISSESSTYRDGYLDALPSKYDYYVEKDFDKTLNQILRTLNFNISLVHVQDLYISEEESKVILPIIYFLLSSSYTINFDWDTINNLIKVYYNIIKRNEVLDNDKLLYMGIIRSLYEPMLEYPPLSNLGFILNKINK</sequence>
<feature type="domain" description="Protein kinase" evidence="4">
    <location>
        <begin position="20"/>
        <end position="312"/>
    </location>
</feature>
<protein>
    <submittedName>
        <fullName evidence="5">Serine/Threonine protein kinase</fullName>
    </submittedName>
</protein>
<dbReference type="InterPro" id="IPR036915">
    <property type="entry name" value="Cyclin-like_sf"/>
</dbReference>
<evidence type="ECO:0000313" key="5">
    <source>
        <dbReference type="EMBL" id="SNW62206.1"/>
    </source>
</evidence>
<dbReference type="PROSITE" id="PS00108">
    <property type="entry name" value="PROTEIN_KINASE_ST"/>
    <property type="match status" value="1"/>
</dbReference>
<dbReference type="SUPFAM" id="SSF56112">
    <property type="entry name" value="Protein kinase-like (PK-like)"/>
    <property type="match status" value="1"/>
</dbReference>
<dbReference type="GO" id="GO:0005524">
    <property type="term" value="F:ATP binding"/>
    <property type="evidence" value="ECO:0007669"/>
    <property type="project" value="UniProtKB-KW"/>
</dbReference>
<dbReference type="InterPro" id="IPR000719">
    <property type="entry name" value="Prot_kinase_dom"/>
</dbReference>
<dbReference type="InterPro" id="IPR050108">
    <property type="entry name" value="CDK"/>
</dbReference>
<keyword evidence="5" id="KW-0808">Transferase</keyword>
<dbReference type="PANTHER" id="PTHR24056">
    <property type="entry name" value="CELL DIVISION PROTEIN KINASE"/>
    <property type="match status" value="1"/>
</dbReference>
<evidence type="ECO:0000256" key="1">
    <source>
        <dbReference type="ARBA" id="ARBA00006485"/>
    </source>
</evidence>